<dbReference type="InterPro" id="IPR025296">
    <property type="entry name" value="DUF4158"/>
</dbReference>
<keyword evidence="3" id="KW-1185">Reference proteome</keyword>
<name>A0ABP9UHG8_9DEIO</name>
<dbReference type="Pfam" id="PF13700">
    <property type="entry name" value="DUF4158"/>
    <property type="match status" value="1"/>
</dbReference>
<comment type="caution">
    <text evidence="2">The sequence shown here is derived from an EMBL/GenBank/DDBJ whole genome shotgun (WGS) entry which is preliminary data.</text>
</comment>
<dbReference type="Proteomes" id="UP001423409">
    <property type="component" value="Unassembled WGS sequence"/>
</dbReference>
<protein>
    <submittedName>
        <fullName evidence="2">Tn3 family transposase ISNpu13</fullName>
    </submittedName>
</protein>
<gene>
    <name evidence="2" type="ORF">Dcae01_03377</name>
</gene>
<organism evidence="2 3">
    <name type="scientific">Deinococcus caeni</name>
    <dbReference type="NCBI Taxonomy" id="569127"/>
    <lineage>
        <taxon>Bacteria</taxon>
        <taxon>Thermotogati</taxon>
        <taxon>Deinococcota</taxon>
        <taxon>Deinococci</taxon>
        <taxon>Deinococcales</taxon>
        <taxon>Deinococcaceae</taxon>
        <taxon>Deinococcus</taxon>
    </lineage>
</organism>
<feature type="domain" description="DUF4158" evidence="1">
    <location>
        <begin position="1"/>
        <end position="116"/>
    </location>
</feature>
<evidence type="ECO:0000259" key="1">
    <source>
        <dbReference type="Pfam" id="PF13700"/>
    </source>
</evidence>
<evidence type="ECO:0000313" key="3">
    <source>
        <dbReference type="Proteomes" id="UP001423409"/>
    </source>
</evidence>
<sequence length="293" mass="33520">MLKAFQHEGKFPYNSHEVPEAVVEYVARQVDVPHEQYREFNWRSRNSSYQRQDIRAYCGFREFTRDDAETLTAWLSQAVMPRAFRAGAVTEAAFGWLRAAGIEPPSAGRLQRFVDSAQKQYDQHLCQTILERLSETQQASLDGLLAVEGTTDLTEVEGGDLVLRGCALQQLRVNSEKRGVESVAQQIEKLRFLRRLDVSETLFADVSPHVLVRYRERAATESPSHFRAQAVPVRLTLLAAFCVTRMAELTDALVTHLIDMVHHINVRAERRVEKKFVAAFRKVNHRAFVIIRL</sequence>
<dbReference type="EMBL" id="BAABQU010000099">
    <property type="protein sequence ID" value="GAA5441835.1"/>
    <property type="molecule type" value="Genomic_DNA"/>
</dbReference>
<accession>A0ABP9UHG8</accession>
<reference evidence="2 3" key="1">
    <citation type="submission" date="2024-02" db="EMBL/GenBank/DDBJ databases">
        <title>Deinococcus caeni NBRC 101312.</title>
        <authorList>
            <person name="Ichikawa N."/>
            <person name="Katano-Makiyama Y."/>
            <person name="Hidaka K."/>
        </authorList>
    </citation>
    <scope>NUCLEOTIDE SEQUENCE [LARGE SCALE GENOMIC DNA]</scope>
    <source>
        <strain evidence="2 3">NBRC 101312</strain>
    </source>
</reference>
<evidence type="ECO:0000313" key="2">
    <source>
        <dbReference type="EMBL" id="GAA5441835.1"/>
    </source>
</evidence>
<proteinExistence type="predicted"/>